<protein>
    <submittedName>
        <fullName evidence="1">Uncharacterized protein</fullName>
    </submittedName>
</protein>
<evidence type="ECO:0000313" key="2">
    <source>
        <dbReference type="Proteomes" id="UP000824890"/>
    </source>
</evidence>
<comment type="caution">
    <text evidence="1">The sequence shown here is derived from an EMBL/GenBank/DDBJ whole genome shotgun (WGS) entry which is preliminary data.</text>
</comment>
<accession>A0ABQ7YYG8</accession>
<organism evidence="1 2">
    <name type="scientific">Brassica napus</name>
    <name type="common">Rape</name>
    <dbReference type="NCBI Taxonomy" id="3708"/>
    <lineage>
        <taxon>Eukaryota</taxon>
        <taxon>Viridiplantae</taxon>
        <taxon>Streptophyta</taxon>
        <taxon>Embryophyta</taxon>
        <taxon>Tracheophyta</taxon>
        <taxon>Spermatophyta</taxon>
        <taxon>Magnoliopsida</taxon>
        <taxon>eudicotyledons</taxon>
        <taxon>Gunneridae</taxon>
        <taxon>Pentapetalae</taxon>
        <taxon>rosids</taxon>
        <taxon>malvids</taxon>
        <taxon>Brassicales</taxon>
        <taxon>Brassicaceae</taxon>
        <taxon>Brassiceae</taxon>
        <taxon>Brassica</taxon>
    </lineage>
</organism>
<evidence type="ECO:0000313" key="1">
    <source>
        <dbReference type="EMBL" id="KAH0872982.1"/>
    </source>
</evidence>
<keyword evidence="2" id="KW-1185">Reference proteome</keyword>
<sequence length="168" mass="19097">MVKLHLKSLHVFHPQRPSTLEKKLPRFLEAMGVDMLLLDAKVILFFEVMFIIVHHKLTGKITDLQRIYGITSPEQLSQTADSYTNHVDGVLSCLDTTPCVTCCLILNILLPVWDCGRSFPSSFVSLSNMDTVIKEASAKETTDVNQLNMVFNFPVKTYRYVYKQILTS</sequence>
<name>A0ABQ7YYG8_BRANA</name>
<dbReference type="EMBL" id="JAGKQM010000016">
    <property type="protein sequence ID" value="KAH0872982.1"/>
    <property type="molecule type" value="Genomic_DNA"/>
</dbReference>
<reference evidence="1 2" key="1">
    <citation type="submission" date="2021-05" db="EMBL/GenBank/DDBJ databases">
        <title>Genome Assembly of Synthetic Allotetraploid Brassica napus Reveals Homoeologous Exchanges between Subgenomes.</title>
        <authorList>
            <person name="Davis J.T."/>
        </authorList>
    </citation>
    <scope>NUCLEOTIDE SEQUENCE [LARGE SCALE GENOMIC DNA]</scope>
    <source>
        <strain evidence="2">cv. Da-Ae</strain>
        <tissue evidence="1">Seedling</tissue>
    </source>
</reference>
<gene>
    <name evidence="1" type="ORF">HID58_070344</name>
</gene>
<proteinExistence type="predicted"/>
<dbReference type="Proteomes" id="UP000824890">
    <property type="component" value="Unassembled WGS sequence"/>
</dbReference>